<feature type="compositionally biased region" description="Low complexity" evidence="7">
    <location>
        <begin position="868"/>
        <end position="880"/>
    </location>
</feature>
<keyword evidence="12" id="KW-1185">Reference proteome</keyword>
<dbReference type="Gene3D" id="2.130.10.10">
    <property type="entry name" value="YVTN repeat-like/Quinoprotein amine dehydrogenase"/>
    <property type="match status" value="2"/>
</dbReference>
<organism evidence="11 12">
    <name type="scientific">Rhodotorula taiwanensis</name>
    <dbReference type="NCBI Taxonomy" id="741276"/>
    <lineage>
        <taxon>Eukaryota</taxon>
        <taxon>Fungi</taxon>
        <taxon>Dikarya</taxon>
        <taxon>Basidiomycota</taxon>
        <taxon>Pucciniomycotina</taxon>
        <taxon>Microbotryomycetes</taxon>
        <taxon>Sporidiobolales</taxon>
        <taxon>Sporidiobolaceae</taxon>
        <taxon>Rhodotorula</taxon>
    </lineage>
</organism>
<evidence type="ECO:0000256" key="3">
    <source>
        <dbReference type="ARBA" id="ARBA00022737"/>
    </source>
</evidence>
<evidence type="ECO:0000313" key="11">
    <source>
        <dbReference type="EMBL" id="POY70814.1"/>
    </source>
</evidence>
<name>A0A2S5B212_9BASI</name>
<sequence length="1766" mass="188055">MSLPPKPSPAIPHASLPAPTSPAALPSKLKPTGLPSRPTAPLGATTTAVAAEDREEGEETDEHSNAGRSARAESSTAAAPLGPRDGRRPPAPDRGRRGSTPPGLRGGAYRERDRDDRERDRFAARPGPPPSMIGRGARDRDPYWDDRRGPPGGGRGRPPSRSISPARSFTSRGSWGRSRSRSPGPPRRGGPPPLPYGRGGGDYRRGPYPDSPPGGRRRFSRSPPPYARRGGRSRSRSPPRCIGGTGVAPPTGPKGGFRPISSQVAASSSESTPVAGSFPTSASNSTLGGIPTGPRGSNNRFAAPPTGPRALSGAASGGSAAAIPTGPKAWRSGQTAPSGPLSSLSSHAPVPTGPAAMRSREHSPSPPPSASASRPPSAPRAVQTAAAKTRSPTPPPPPPPTEEELARIAAERERAEAQAARDRELRESVRRRQILARYLPRSANGLLVTVPGLSQAMLASPGQDYEAEIQRQREARRALLEPYHAELVSQLATDASLQLAQLDVEAAREHEAGKMAANNAKLVVTPHADGVARLAFSPDGRFLYTAGYEGLMRIFDARLDGEPGSEPSIIDYHQEAVTSLAVSNEYLASAGETGEVVLHKAGQTELDGFLTRFSLPARSVRFDPRGKRAVVTSDEVIAKVIDVKEPTKIQLLTGHSRSVREASWSPDGHFVTTSSVDGQIRVWQLDSGTEPTCVQVLEGLIKAEDAESEYSVEVVWHPSGKFFVVPGKDTDIAIVSRETWQKTGSFADPKGHTGRVSSVALSANGLYLASAADDESDILIWSVKDRSIVARTPHAHGLITSLAFHPAPGANSLAYIDNKGQLTRWQGPVPSSLPAPTHAKQAAKAPTTSEAESSKAANKAVKQGGRQRSLSASTTTSSRADGNLFRKDASEDEFDDAELDDALAGWIDDDLAEDGPHEPDVADDADPFADIVPVRAEAKSGGFGRARSAGLAARTFARSVGAARETGQPPFQVGATPWREQRRYLAFNMIGYIYAVEREEGQAVTIEFHDRSSHIATKFDDRMKYNLGALGELGAVFSCPALGDHASQVFYKPYESWTSLQTWSAPLPVGENATGLAIGGLGQAPDAAAFDDPTVGLTGSGTILVATSRHFVRFFSGAGLQKYLWNVGEEIVTMAAAQDWAIIVHRAGGGGAALDYTLLDTDTFEIVQQGKLPLQQSSSLSWIGFTNDSIPVMYDSKGLLSILDRSRRPRQGRWLPLLDTQTLSRREGKQESYWPVGVSDGNAQVVILKGGERFPHFPTPLLQDLELQMPFANLEVPQAQLAERYLRESVFVQHRKDGAPADDFRLKTELARVELQTEKHLLQIIQTFCKADRLEAALDAVLLLNQPASLVAASKIAGFFTLPALQERVELLQQMREEAGDPDAAAAKRQSKWSHLADDRYITSGSAFAGASTSAAADLFGPASSEAFGARKAFGTPSASMMSAAGTSTSRKRASGAKGAPVAHAAADSDDIGPEVFDDDDDLEYDGDGPVSSPKRMRMDSEEHEEELDAPAPPPPKKAANPFAKRPASAKPPPAKAANPFSDKKAGKAKDLGRTDSFFNRVEGKAPSKGKSKAAPAAGSSTSAPKATKSKTLPDGKQTTLFGFAPPRADEAAKKSGKKRKATPEDGEAETTAKIASTSKAKLEAFRSTQKPGSAATGGLGAEVARELPREGEEMEETQLVDEEESQQMVRKDSELQPVDEADEDDTQMEETQLESQPAHSDSREKENERPATEVMDGSRLAQFAFKKTETRGEGASGEEAADEAV</sequence>
<dbReference type="PROSITE" id="PS50082">
    <property type="entry name" value="WD_REPEATS_2"/>
    <property type="match status" value="2"/>
</dbReference>
<comment type="caution">
    <text evidence="11">The sequence shown here is derived from an EMBL/GenBank/DDBJ whole genome shotgun (WGS) entry which is preliminary data.</text>
</comment>
<feature type="compositionally biased region" description="Low complexity" evidence="7">
    <location>
        <begin position="370"/>
        <end position="381"/>
    </location>
</feature>
<feature type="compositionally biased region" description="Low complexity" evidence="7">
    <location>
        <begin position="157"/>
        <end position="177"/>
    </location>
</feature>
<evidence type="ECO:0000313" key="12">
    <source>
        <dbReference type="Proteomes" id="UP000237144"/>
    </source>
</evidence>
<feature type="compositionally biased region" description="Basic and acidic residues" evidence="7">
    <location>
        <begin position="1721"/>
        <end position="1732"/>
    </location>
</feature>
<feature type="compositionally biased region" description="Low complexity" evidence="7">
    <location>
        <begin position="1456"/>
        <end position="1466"/>
    </location>
</feature>
<accession>A0A2S5B212</accession>
<feature type="region of interest" description="Disordered" evidence="7">
    <location>
        <begin position="825"/>
        <end position="893"/>
    </location>
</feature>
<evidence type="ECO:0000256" key="1">
    <source>
        <dbReference type="ARBA" id="ARBA00004123"/>
    </source>
</evidence>
<dbReference type="GO" id="GO:0000278">
    <property type="term" value="P:mitotic cell cycle"/>
    <property type="evidence" value="ECO:0007669"/>
    <property type="project" value="TreeGrafter"/>
</dbReference>
<dbReference type="GO" id="GO:0043596">
    <property type="term" value="C:nuclear replication fork"/>
    <property type="evidence" value="ECO:0007669"/>
    <property type="project" value="TreeGrafter"/>
</dbReference>
<dbReference type="Proteomes" id="UP000237144">
    <property type="component" value="Unassembled WGS sequence"/>
</dbReference>
<feature type="repeat" description="WD" evidence="5">
    <location>
        <begin position="524"/>
        <end position="556"/>
    </location>
</feature>
<dbReference type="InterPro" id="IPR036322">
    <property type="entry name" value="WD40_repeat_dom_sf"/>
</dbReference>
<feature type="compositionally biased region" description="Low complexity" evidence="7">
    <location>
        <begin position="845"/>
        <end position="860"/>
    </location>
</feature>
<dbReference type="InterPro" id="IPR001680">
    <property type="entry name" value="WD40_rpt"/>
</dbReference>
<proteinExistence type="predicted"/>
<feature type="compositionally biased region" description="Basic and acidic residues" evidence="7">
    <location>
        <begin position="84"/>
        <end position="96"/>
    </location>
</feature>
<dbReference type="PANTHER" id="PTHR19932">
    <property type="entry name" value="WD REPEAT AND HMG-BOX DNA BINDING PROTEIN"/>
    <property type="match status" value="1"/>
</dbReference>
<dbReference type="Pfam" id="PF24817">
    <property type="entry name" value="WD40_WDHD1_1st"/>
    <property type="match status" value="1"/>
</dbReference>
<feature type="compositionally biased region" description="Polar residues" evidence="7">
    <location>
        <begin position="272"/>
        <end position="287"/>
    </location>
</feature>
<evidence type="ECO:0000256" key="6">
    <source>
        <dbReference type="SAM" id="Coils"/>
    </source>
</evidence>
<evidence type="ECO:0000256" key="2">
    <source>
        <dbReference type="ARBA" id="ARBA00022574"/>
    </source>
</evidence>
<dbReference type="GO" id="GO:0006281">
    <property type="term" value="P:DNA repair"/>
    <property type="evidence" value="ECO:0007669"/>
    <property type="project" value="TreeGrafter"/>
</dbReference>
<evidence type="ECO:0000256" key="5">
    <source>
        <dbReference type="PROSITE-ProRule" id="PRU00221"/>
    </source>
</evidence>
<dbReference type="InterPro" id="IPR022100">
    <property type="entry name" value="WDHD1/CFT4_beta-prop_2nd"/>
</dbReference>
<feature type="domain" description="WDHD1 first WD40" evidence="10">
    <location>
        <begin position="527"/>
        <end position="823"/>
    </location>
</feature>
<dbReference type="GO" id="GO:0006261">
    <property type="term" value="P:DNA-templated DNA replication"/>
    <property type="evidence" value="ECO:0007669"/>
    <property type="project" value="TreeGrafter"/>
</dbReference>
<keyword evidence="2 5" id="KW-0853">WD repeat</keyword>
<dbReference type="InterPro" id="IPR048591">
    <property type="entry name" value="WDHD1/CFT4_hel"/>
</dbReference>
<dbReference type="Pfam" id="PF20946">
    <property type="entry name" value="Ctf4_C"/>
    <property type="match status" value="1"/>
</dbReference>
<feature type="repeat" description="WD" evidence="5">
    <location>
        <begin position="652"/>
        <end position="693"/>
    </location>
</feature>
<feature type="compositionally biased region" description="Acidic residues" evidence="7">
    <location>
        <begin position="1698"/>
        <end position="1713"/>
    </location>
</feature>
<dbReference type="CDD" id="cd00200">
    <property type="entry name" value="WD40"/>
    <property type="match status" value="1"/>
</dbReference>
<feature type="compositionally biased region" description="Polar residues" evidence="7">
    <location>
        <begin position="332"/>
        <end position="346"/>
    </location>
</feature>
<feature type="compositionally biased region" description="Low complexity" evidence="7">
    <location>
        <begin position="14"/>
        <end position="29"/>
    </location>
</feature>
<keyword evidence="3" id="KW-0677">Repeat</keyword>
<reference evidence="11 12" key="1">
    <citation type="journal article" date="2018" name="Front. Microbiol.">
        <title>Prospects for Fungal Bioremediation of Acidic Radioactive Waste Sites: Characterization and Genome Sequence of Rhodotorula taiwanensis MD1149.</title>
        <authorList>
            <person name="Tkavc R."/>
            <person name="Matrosova V.Y."/>
            <person name="Grichenko O.E."/>
            <person name="Gostincar C."/>
            <person name="Volpe R.P."/>
            <person name="Klimenkova P."/>
            <person name="Gaidamakova E.K."/>
            <person name="Zhou C.E."/>
            <person name="Stewart B.J."/>
            <person name="Lyman M.G."/>
            <person name="Malfatti S.A."/>
            <person name="Rubinfeld B."/>
            <person name="Courtot M."/>
            <person name="Singh J."/>
            <person name="Dalgard C.L."/>
            <person name="Hamilton T."/>
            <person name="Frey K.G."/>
            <person name="Gunde-Cimerman N."/>
            <person name="Dugan L."/>
            <person name="Daly M.J."/>
        </authorList>
    </citation>
    <scope>NUCLEOTIDE SEQUENCE [LARGE SCALE GENOMIC DNA]</scope>
    <source>
        <strain evidence="11 12">MD1149</strain>
    </source>
</reference>
<evidence type="ECO:0000259" key="10">
    <source>
        <dbReference type="Pfam" id="PF24817"/>
    </source>
</evidence>
<dbReference type="GO" id="GO:0003682">
    <property type="term" value="F:chromatin binding"/>
    <property type="evidence" value="ECO:0007669"/>
    <property type="project" value="TreeGrafter"/>
</dbReference>
<feature type="compositionally biased region" description="Low complexity" evidence="7">
    <location>
        <begin position="66"/>
        <end position="83"/>
    </location>
</feature>
<comment type="subcellular location">
    <subcellularLocation>
        <location evidence="1">Nucleus</location>
    </subcellularLocation>
</comment>
<dbReference type="EMBL" id="PJQD01000097">
    <property type="protein sequence ID" value="POY70814.1"/>
    <property type="molecule type" value="Genomic_DNA"/>
</dbReference>
<feature type="domain" description="WDHD1/CFT4 helical bundle" evidence="9">
    <location>
        <begin position="1280"/>
        <end position="1378"/>
    </location>
</feature>
<evidence type="ECO:0000259" key="8">
    <source>
        <dbReference type="Pfam" id="PF12341"/>
    </source>
</evidence>
<evidence type="ECO:0000259" key="9">
    <source>
        <dbReference type="Pfam" id="PF20946"/>
    </source>
</evidence>
<feature type="region of interest" description="Disordered" evidence="7">
    <location>
        <begin position="1"/>
        <end position="404"/>
    </location>
</feature>
<feature type="compositionally biased region" description="Basic and acidic residues" evidence="7">
    <location>
        <begin position="108"/>
        <end position="123"/>
    </location>
</feature>
<feature type="compositionally biased region" description="Acidic residues" evidence="7">
    <location>
        <begin position="1468"/>
        <end position="1487"/>
    </location>
</feature>
<feature type="compositionally biased region" description="Pro residues" evidence="7">
    <location>
        <begin position="183"/>
        <end position="195"/>
    </location>
</feature>
<feature type="region of interest" description="Disordered" evidence="7">
    <location>
        <begin position="1438"/>
        <end position="1766"/>
    </location>
</feature>
<feature type="compositionally biased region" description="Acidic residues" evidence="7">
    <location>
        <begin position="1673"/>
        <end position="1686"/>
    </location>
</feature>
<dbReference type="SUPFAM" id="SSF50978">
    <property type="entry name" value="WD40 repeat-like"/>
    <property type="match status" value="1"/>
</dbReference>
<evidence type="ECO:0000256" key="4">
    <source>
        <dbReference type="ARBA" id="ARBA00023242"/>
    </source>
</evidence>
<feature type="compositionally biased region" description="Low complexity" evidence="7">
    <location>
        <begin position="1518"/>
        <end position="1529"/>
    </location>
</feature>
<feature type="domain" description="WDHD1/CFT4 second beta-propeller" evidence="8">
    <location>
        <begin position="970"/>
        <end position="1270"/>
    </location>
</feature>
<evidence type="ECO:0000256" key="7">
    <source>
        <dbReference type="SAM" id="MobiDB-lite"/>
    </source>
</evidence>
<dbReference type="OrthoDB" id="427368at2759"/>
<dbReference type="PANTHER" id="PTHR19932:SF10">
    <property type="entry name" value="WD REPEAT AND HMG-BOX DNA-BINDING PROTEIN 1"/>
    <property type="match status" value="1"/>
</dbReference>
<feature type="coiled-coil region" evidence="6">
    <location>
        <begin position="405"/>
        <end position="432"/>
    </location>
</feature>
<feature type="compositionally biased region" description="Low complexity" evidence="7">
    <location>
        <begin position="312"/>
        <end position="322"/>
    </location>
</feature>
<dbReference type="InterPro" id="IPR015943">
    <property type="entry name" value="WD40/YVTN_repeat-like_dom_sf"/>
</dbReference>
<protein>
    <submittedName>
        <fullName evidence="11">Uncharacterized protein</fullName>
    </submittedName>
</protein>
<gene>
    <name evidence="11" type="ORF">BMF94_6226</name>
</gene>
<dbReference type="InterPro" id="IPR057646">
    <property type="entry name" value="WD40_WDHD1_1st"/>
</dbReference>
<feature type="compositionally biased region" description="Pro residues" evidence="7">
    <location>
        <begin position="1"/>
        <end position="10"/>
    </location>
</feature>
<feature type="compositionally biased region" description="Basic and acidic residues" evidence="7">
    <location>
        <begin position="1542"/>
        <end position="1554"/>
    </location>
</feature>
<feature type="compositionally biased region" description="Low complexity" evidence="7">
    <location>
        <begin position="1438"/>
        <end position="1449"/>
    </location>
</feature>
<keyword evidence="6" id="KW-0175">Coiled coil</keyword>
<dbReference type="STRING" id="741276.A0A2S5B212"/>
<dbReference type="PROSITE" id="PS50294">
    <property type="entry name" value="WD_REPEATS_REGION"/>
    <property type="match status" value="2"/>
</dbReference>
<dbReference type="Pfam" id="PF12341">
    <property type="entry name" value="Mcl1_mid"/>
    <property type="match status" value="1"/>
</dbReference>
<feature type="compositionally biased region" description="Low complexity" evidence="7">
    <location>
        <begin position="1565"/>
        <end position="1591"/>
    </location>
</feature>
<keyword evidence="4" id="KW-0539">Nucleus</keyword>
<feature type="compositionally biased region" description="Low complexity" evidence="7">
    <location>
        <begin position="261"/>
        <end position="271"/>
    </location>
</feature>
<dbReference type="SMART" id="SM00320">
    <property type="entry name" value="WD40"/>
    <property type="match status" value="5"/>
</dbReference>
<feature type="compositionally biased region" description="Basic and acidic residues" evidence="7">
    <location>
        <begin position="136"/>
        <end position="149"/>
    </location>
</feature>